<evidence type="ECO:0000256" key="5">
    <source>
        <dbReference type="ARBA" id="ARBA00023015"/>
    </source>
</evidence>
<dbReference type="HAMAP" id="MF_00945_B">
    <property type="entry name" value="NusA_B"/>
    <property type="match status" value="1"/>
</dbReference>
<dbReference type="FunFam" id="3.30.300.20:FF:000002">
    <property type="entry name" value="Transcription termination/antitermination protein NusA"/>
    <property type="match status" value="1"/>
</dbReference>
<dbReference type="InterPro" id="IPR036555">
    <property type="entry name" value="NusA_N_sf"/>
</dbReference>
<gene>
    <name evidence="7" type="primary">nusA</name>
    <name evidence="12" type="ORF">UR96_C0001G0014</name>
</gene>
<feature type="compositionally biased region" description="Basic and acidic residues" evidence="8">
    <location>
        <begin position="381"/>
        <end position="397"/>
    </location>
</feature>
<comment type="caution">
    <text evidence="12">The sequence shown here is derived from an EMBL/GenBank/DDBJ whole genome shotgun (WGS) entry which is preliminary data.</text>
</comment>
<dbReference type="EMBL" id="LBRE01000001">
    <property type="protein sequence ID" value="KKP93073.1"/>
    <property type="molecule type" value="Genomic_DNA"/>
</dbReference>
<dbReference type="CDD" id="cd02134">
    <property type="entry name" value="KH-II_NusA_rpt1"/>
    <property type="match status" value="1"/>
</dbReference>
<comment type="function">
    <text evidence="7">Participates in both transcription termination and antitermination.</text>
</comment>
<evidence type="ECO:0000256" key="8">
    <source>
        <dbReference type="SAM" id="MobiDB-lite"/>
    </source>
</evidence>
<dbReference type="InterPro" id="IPR013735">
    <property type="entry name" value="TF_NusA_N"/>
</dbReference>
<keyword evidence="5 7" id="KW-0805">Transcription regulation</keyword>
<evidence type="ECO:0000256" key="7">
    <source>
        <dbReference type="HAMAP-Rule" id="MF_00945"/>
    </source>
</evidence>
<dbReference type="PANTHER" id="PTHR22648:SF0">
    <property type="entry name" value="TRANSCRIPTION TERMINATION_ANTITERMINATION PROTEIN NUSA"/>
    <property type="match status" value="1"/>
</dbReference>
<dbReference type="SUPFAM" id="SSF54814">
    <property type="entry name" value="Prokaryotic type KH domain (KH-domain type II)"/>
    <property type="match status" value="2"/>
</dbReference>
<evidence type="ECO:0000256" key="3">
    <source>
        <dbReference type="ARBA" id="ARBA00022814"/>
    </source>
</evidence>
<dbReference type="Pfam" id="PF26594">
    <property type="entry name" value="KH_NusA_2nd"/>
    <property type="match status" value="1"/>
</dbReference>
<feature type="region of interest" description="Disordered" evidence="8">
    <location>
        <begin position="371"/>
        <end position="415"/>
    </location>
</feature>
<evidence type="ECO:0000259" key="11">
    <source>
        <dbReference type="Pfam" id="PF26594"/>
    </source>
</evidence>
<dbReference type="NCBIfam" id="TIGR01953">
    <property type="entry name" value="NusA"/>
    <property type="match status" value="1"/>
</dbReference>
<dbReference type="InterPro" id="IPR012340">
    <property type="entry name" value="NA-bd_OB-fold"/>
</dbReference>
<dbReference type="GO" id="GO:0006353">
    <property type="term" value="P:DNA-templated transcription termination"/>
    <property type="evidence" value="ECO:0007669"/>
    <property type="project" value="UniProtKB-UniRule"/>
</dbReference>
<comment type="similarity">
    <text evidence="7">Belongs to the NusA family.</text>
</comment>
<dbReference type="GO" id="GO:0003723">
    <property type="term" value="F:RNA binding"/>
    <property type="evidence" value="ECO:0007669"/>
    <property type="project" value="UniProtKB-UniRule"/>
</dbReference>
<keyword evidence="2 7" id="KW-0963">Cytoplasm</keyword>
<evidence type="ECO:0000256" key="6">
    <source>
        <dbReference type="ARBA" id="ARBA00023163"/>
    </source>
</evidence>
<evidence type="ECO:0000259" key="9">
    <source>
        <dbReference type="Pfam" id="PF08529"/>
    </source>
</evidence>
<dbReference type="GO" id="GO:0003700">
    <property type="term" value="F:DNA-binding transcription factor activity"/>
    <property type="evidence" value="ECO:0007669"/>
    <property type="project" value="InterPro"/>
</dbReference>
<accession>A0A0G0DI52</accession>
<dbReference type="PATRIC" id="fig|1619090.3.peg.14"/>
<keyword evidence="3 7" id="KW-0889">Transcription antitermination</keyword>
<keyword evidence="6 7" id="KW-0804">Transcription</keyword>
<feature type="domain" description="Transcription factor NusA N-terminal" evidence="9">
    <location>
        <begin position="6"/>
        <end position="138"/>
    </location>
</feature>
<name>A0A0G0DI52_9BACT</name>
<dbReference type="InterPro" id="IPR058582">
    <property type="entry name" value="KH_NusA_2nd"/>
</dbReference>
<dbReference type="InterPro" id="IPR010213">
    <property type="entry name" value="TF_NusA"/>
</dbReference>
<evidence type="ECO:0000256" key="4">
    <source>
        <dbReference type="ARBA" id="ARBA00022884"/>
    </source>
</evidence>
<dbReference type="Pfam" id="PF13184">
    <property type="entry name" value="KH_NusA_1st"/>
    <property type="match status" value="1"/>
</dbReference>
<dbReference type="InterPro" id="IPR015946">
    <property type="entry name" value="KH_dom-like_a/b"/>
</dbReference>
<comment type="subunit">
    <text evidence="7">Monomer. Binds directly to the core enzyme of the DNA-dependent RNA polymerase and to nascent RNA.</text>
</comment>
<evidence type="ECO:0000256" key="2">
    <source>
        <dbReference type="ARBA" id="ARBA00022490"/>
    </source>
</evidence>
<dbReference type="Proteomes" id="UP000034140">
    <property type="component" value="Unassembled WGS sequence"/>
</dbReference>
<dbReference type="CDD" id="cd22529">
    <property type="entry name" value="KH-II_NusA_rpt2"/>
    <property type="match status" value="1"/>
</dbReference>
<dbReference type="InterPro" id="IPR009019">
    <property type="entry name" value="KH_sf_prok-type"/>
</dbReference>
<comment type="subcellular location">
    <subcellularLocation>
        <location evidence="7">Cytoplasm</location>
    </subcellularLocation>
</comment>
<dbReference type="PANTHER" id="PTHR22648">
    <property type="entry name" value="TRANSCRIPTION TERMINATION FACTOR NUSA"/>
    <property type="match status" value="1"/>
</dbReference>
<dbReference type="InterPro" id="IPR025249">
    <property type="entry name" value="TF_NusA_KH_1st"/>
</dbReference>
<keyword evidence="4 7" id="KW-0694">RNA-binding</keyword>
<reference evidence="12 13" key="1">
    <citation type="journal article" date="2015" name="Nature">
        <title>rRNA introns, odd ribosomes, and small enigmatic genomes across a large radiation of phyla.</title>
        <authorList>
            <person name="Brown C.T."/>
            <person name="Hug L.A."/>
            <person name="Thomas B.C."/>
            <person name="Sharon I."/>
            <person name="Castelle C.J."/>
            <person name="Singh A."/>
            <person name="Wilkins M.J."/>
            <person name="Williams K.H."/>
            <person name="Banfield J.F."/>
        </authorList>
    </citation>
    <scope>NUCLEOTIDE SEQUENCE [LARGE SCALE GENOMIC DNA]</scope>
</reference>
<dbReference type="SUPFAM" id="SSF69705">
    <property type="entry name" value="Transcription factor NusA, N-terminal domain"/>
    <property type="match status" value="1"/>
</dbReference>
<dbReference type="Pfam" id="PF08529">
    <property type="entry name" value="NusA_N"/>
    <property type="match status" value="1"/>
</dbReference>
<dbReference type="GO" id="GO:0005829">
    <property type="term" value="C:cytosol"/>
    <property type="evidence" value="ECO:0007669"/>
    <property type="project" value="TreeGrafter"/>
</dbReference>
<proteinExistence type="inferred from homology"/>
<dbReference type="CDD" id="cd04455">
    <property type="entry name" value="S1_NusA"/>
    <property type="match status" value="1"/>
</dbReference>
<evidence type="ECO:0000256" key="1">
    <source>
        <dbReference type="ARBA" id="ARBA00022472"/>
    </source>
</evidence>
<dbReference type="InterPro" id="IPR030842">
    <property type="entry name" value="TF_NusA_bacterial"/>
</dbReference>
<evidence type="ECO:0000313" key="12">
    <source>
        <dbReference type="EMBL" id="KKP93073.1"/>
    </source>
</evidence>
<dbReference type="Gene3D" id="3.30.300.20">
    <property type="match status" value="2"/>
</dbReference>
<feature type="domain" description="NusA-like second KH" evidence="11">
    <location>
        <begin position="290"/>
        <end position="346"/>
    </location>
</feature>
<dbReference type="PROSITE" id="PS50084">
    <property type="entry name" value="KH_TYPE_1"/>
    <property type="match status" value="1"/>
</dbReference>
<organism evidence="12 13">
    <name type="scientific">candidate division WS6 bacterium GW2011_GWC1_36_11</name>
    <dbReference type="NCBI Taxonomy" id="1619090"/>
    <lineage>
        <taxon>Bacteria</taxon>
        <taxon>Candidatus Dojkabacteria</taxon>
    </lineage>
</organism>
<dbReference type="GO" id="GO:0031564">
    <property type="term" value="P:transcription antitermination"/>
    <property type="evidence" value="ECO:0007669"/>
    <property type="project" value="UniProtKB-UniRule"/>
</dbReference>
<dbReference type="SUPFAM" id="SSF50249">
    <property type="entry name" value="Nucleic acid-binding proteins"/>
    <property type="match status" value="1"/>
</dbReference>
<evidence type="ECO:0000259" key="10">
    <source>
        <dbReference type="Pfam" id="PF13184"/>
    </source>
</evidence>
<sequence length="415" mass="45847">MAMTSEFISAINQISSERGIEKEEIFTALESAILVAYKKEKFIDLNLTQDEEESMGSNLTVELDRETGEFKLIATKEVVKKVADDNMQISVADAEMISPNVEAGDSIQLEMPAEEFGRIAAQTAKQVILQKMRESEKDAVLSEYSDKVGEVFSALMQRMQKGEVIFEIGKATAVMPQEEQISNEFYRLGERYKVLLKSIDDSQVIVSRADPKFLIELFKMEVPEIASGVVEIKAVAREAGSRSKIAVVSHQDGVDPIGSCVGQRGIRIANVMNEIGEEKIDIIEWDEESRKFVANALSPAKIDGVSISEETATVTVDEDQLSLAIGREGQNVRLAWKLTGFKIDIVGNGVRKEEEVVVPMADEVAPEVLPTKKTTKKKTAKKDEAEAVVAEEVKPEETETIVEETPVVEEAAKEE</sequence>
<dbReference type="FunFam" id="3.30.300.20:FF:000005">
    <property type="entry name" value="Transcription termination/antitermination protein NusA"/>
    <property type="match status" value="1"/>
</dbReference>
<feature type="domain" description="Transcription factor NusA first KH" evidence="10">
    <location>
        <begin position="208"/>
        <end position="285"/>
    </location>
</feature>
<dbReference type="Gene3D" id="3.30.1480.10">
    <property type="entry name" value="NusA, N-terminal domain"/>
    <property type="match status" value="1"/>
</dbReference>
<evidence type="ECO:0000313" key="13">
    <source>
        <dbReference type="Proteomes" id="UP000034140"/>
    </source>
</evidence>
<protein>
    <recommendedName>
        <fullName evidence="7">Transcription termination/antitermination protein NusA</fullName>
    </recommendedName>
</protein>
<keyword evidence="1 7" id="KW-0806">Transcription termination</keyword>
<dbReference type="Gene3D" id="2.40.50.140">
    <property type="entry name" value="Nucleic acid-binding proteins"/>
    <property type="match status" value="1"/>
</dbReference>
<dbReference type="AlphaFoldDB" id="A0A0G0DI52"/>